<dbReference type="EMBL" id="AFXA01000009">
    <property type="protein sequence ID" value="EGV00270.1"/>
    <property type="molecule type" value="Genomic_DNA"/>
</dbReference>
<dbReference type="InterPro" id="IPR016947">
    <property type="entry name" value="UCP030140"/>
</dbReference>
<dbReference type="Proteomes" id="UP000004978">
    <property type="component" value="Unassembled WGS sequence"/>
</dbReference>
<protein>
    <recommendedName>
        <fullName evidence="3">dUTPase</fullName>
    </recommendedName>
</protein>
<gene>
    <name evidence="1" type="ORF">MCSF7_00634</name>
</gene>
<dbReference type="SUPFAM" id="SSF101386">
    <property type="entry name" value="all-alpha NTP pyrophosphatases"/>
    <property type="match status" value="1"/>
</dbReference>
<name>F9UJS4_9BACT</name>
<dbReference type="Pfam" id="PF08761">
    <property type="entry name" value="dUTPase_2"/>
    <property type="match status" value="1"/>
</dbReference>
<dbReference type="eggNOG" id="COG4508">
    <property type="taxonomic scope" value="Bacteria"/>
</dbReference>
<dbReference type="Gene3D" id="1.10.4010.10">
    <property type="entry name" value="Type II deoxyuridine triphosphatase"/>
    <property type="match status" value="1"/>
</dbReference>
<dbReference type="PIRSF" id="PIRSF030140">
    <property type="entry name" value="UCP030140"/>
    <property type="match status" value="1"/>
</dbReference>
<evidence type="ECO:0008006" key="3">
    <source>
        <dbReference type="Google" id="ProtNLM"/>
    </source>
</evidence>
<accession>F9UJS4</accession>
<dbReference type="RefSeq" id="WP_006608541.1">
    <property type="nucleotide sequence ID" value="NZ_AFXA01000009.1"/>
</dbReference>
<sequence length="164" mass="19308">MNLTRIFQMQKELDEKISARDDLNTIKGQKLHQQMMLAVLIEIAEFANEVQSFKYWKANKKVDNDKVLEEFADVLHFLGSLGYTHNLNPEIEPLVVKNKDINEQFTILFNAVTKAMYHTNKHVIAEILSLALGAMKLLKFSEEEILEWYEKKNRINHERVNNRY</sequence>
<dbReference type="CDD" id="cd11527">
    <property type="entry name" value="NTP-PPase_dUTPase"/>
    <property type="match status" value="1"/>
</dbReference>
<comment type="caution">
    <text evidence="1">The sequence shown here is derived from an EMBL/GenBank/DDBJ whole genome shotgun (WGS) entry which is preliminary data.</text>
</comment>
<dbReference type="AlphaFoldDB" id="F9UJS4"/>
<dbReference type="InterPro" id="IPR014871">
    <property type="entry name" value="dUTPase/dCTP_pyrophosphatase"/>
</dbReference>
<keyword evidence="2" id="KW-1185">Reference proteome</keyword>
<reference evidence="1 2" key="1">
    <citation type="journal article" date="2013" name="Genome Announc.">
        <title>Genome Sequence of Mycoplasma columbinum Strain SF7.</title>
        <authorList>
            <person name="Guo Z."/>
            <person name="Xu X."/>
            <person name="Zheng Q."/>
            <person name="Li T."/>
            <person name="Kuang S."/>
            <person name="Zhang Z."/>
            <person name="Chen Y."/>
            <person name="Lu X."/>
            <person name="Zhou R."/>
            <person name="Bi D."/>
            <person name="Jin H."/>
        </authorList>
    </citation>
    <scope>NUCLEOTIDE SEQUENCE [LARGE SCALE GENOMIC DNA]</scope>
    <source>
        <strain evidence="1 2">SF7</strain>
    </source>
</reference>
<organism evidence="1 2">
    <name type="scientific">Mycoplasmopsis columbina SF7</name>
    <dbReference type="NCBI Taxonomy" id="1037410"/>
    <lineage>
        <taxon>Bacteria</taxon>
        <taxon>Bacillati</taxon>
        <taxon>Mycoplasmatota</taxon>
        <taxon>Mycoplasmoidales</taxon>
        <taxon>Metamycoplasmataceae</taxon>
        <taxon>Mycoplasmopsis</taxon>
    </lineage>
</organism>
<evidence type="ECO:0000313" key="1">
    <source>
        <dbReference type="EMBL" id="EGV00270.1"/>
    </source>
</evidence>
<evidence type="ECO:0000313" key="2">
    <source>
        <dbReference type="Proteomes" id="UP000004978"/>
    </source>
</evidence>
<proteinExistence type="predicted"/>
<dbReference type="STRING" id="1037410.MCSF7_00634"/>